<evidence type="ECO:0000313" key="1">
    <source>
        <dbReference type="EMBL" id="KAB2351478.1"/>
    </source>
</evidence>
<dbReference type="OrthoDB" id="4557329at2"/>
<protein>
    <submittedName>
        <fullName evidence="1">Uncharacterized protein</fullName>
    </submittedName>
</protein>
<keyword evidence="2" id="KW-1185">Reference proteome</keyword>
<accession>A0A6H9Z7W3</accession>
<proteinExistence type="predicted"/>
<dbReference type="RefSeq" id="WP_151558257.1">
    <property type="nucleotide sequence ID" value="NZ_WBMT01000002.1"/>
</dbReference>
<evidence type="ECO:0000313" key="2">
    <source>
        <dbReference type="Proteomes" id="UP000468735"/>
    </source>
</evidence>
<sequence>MGTTVGQVVRSIVADVAPEELPLLDDLSWMDEARFARQLKRQGRRRPLGFGVEQTIVLVTPIVWIVVEDLAGRAAGSLITRMCARTRNSVRRLLRRPPPPPPAIPPLTPQQLDIVLNQVRVAGDAAGLEPHVASSLATAVVAHLAIDDGRHETTDR</sequence>
<comment type="caution">
    <text evidence="1">The sequence shown here is derived from an EMBL/GenBank/DDBJ whole genome shotgun (WGS) entry which is preliminary data.</text>
</comment>
<organism evidence="1 2">
    <name type="scientific">Actinomadura rudentiformis</name>
    <dbReference type="NCBI Taxonomy" id="359158"/>
    <lineage>
        <taxon>Bacteria</taxon>
        <taxon>Bacillati</taxon>
        <taxon>Actinomycetota</taxon>
        <taxon>Actinomycetes</taxon>
        <taxon>Streptosporangiales</taxon>
        <taxon>Thermomonosporaceae</taxon>
        <taxon>Actinomadura</taxon>
    </lineage>
</organism>
<dbReference type="AlphaFoldDB" id="A0A6H9Z7W3"/>
<gene>
    <name evidence="1" type="ORF">F8566_04370</name>
</gene>
<dbReference type="EMBL" id="WBMT01000002">
    <property type="protein sequence ID" value="KAB2351478.1"/>
    <property type="molecule type" value="Genomic_DNA"/>
</dbReference>
<dbReference type="Proteomes" id="UP000468735">
    <property type="component" value="Unassembled WGS sequence"/>
</dbReference>
<name>A0A6H9Z7W3_9ACTN</name>
<reference evidence="1 2" key="1">
    <citation type="submission" date="2019-09" db="EMBL/GenBank/DDBJ databases">
        <title>Actinomadura physcomitrii sp. nov., a novel actinomycete isolated from moss [Physcomitrium sphaericum (Ludw) Fuernr].</title>
        <authorList>
            <person name="Zhuang X."/>
            <person name="Liu C."/>
        </authorList>
    </citation>
    <scope>NUCLEOTIDE SEQUENCE [LARGE SCALE GENOMIC DNA]</scope>
    <source>
        <strain evidence="1 2">HMC1</strain>
    </source>
</reference>